<evidence type="ECO:0000256" key="6">
    <source>
        <dbReference type="ARBA" id="ARBA00022679"/>
    </source>
</evidence>
<proteinExistence type="predicted"/>
<dbReference type="InterPro" id="IPR047669">
    <property type="entry name" value="MtrAB_MtrB"/>
</dbReference>
<feature type="domain" description="HAMP" evidence="18">
    <location>
        <begin position="293"/>
        <end position="345"/>
    </location>
</feature>
<keyword evidence="10" id="KW-0067">ATP-binding</keyword>
<keyword evidence="20" id="KW-1185">Reference proteome</keyword>
<feature type="compositionally biased region" description="Acidic residues" evidence="15">
    <location>
        <begin position="754"/>
        <end position="772"/>
    </location>
</feature>
<dbReference type="Pfam" id="PF00672">
    <property type="entry name" value="HAMP"/>
    <property type="match status" value="1"/>
</dbReference>
<dbReference type="GO" id="GO:0000155">
    <property type="term" value="F:phosphorelay sensor kinase activity"/>
    <property type="evidence" value="ECO:0007669"/>
    <property type="project" value="InterPro"/>
</dbReference>
<organism evidence="19 20">
    <name type="scientific">Kocuria palustris PEL</name>
    <dbReference type="NCBI Taxonomy" id="1236550"/>
    <lineage>
        <taxon>Bacteria</taxon>
        <taxon>Bacillati</taxon>
        <taxon>Actinomycetota</taxon>
        <taxon>Actinomycetes</taxon>
        <taxon>Micrococcales</taxon>
        <taxon>Micrococcaceae</taxon>
        <taxon>Kocuria</taxon>
    </lineage>
</organism>
<dbReference type="PROSITE" id="PS50109">
    <property type="entry name" value="HIS_KIN"/>
    <property type="match status" value="1"/>
</dbReference>
<comment type="caution">
    <text evidence="19">The sequence shown here is derived from an EMBL/GenBank/DDBJ whole genome shotgun (WGS) entry which is preliminary data.</text>
</comment>
<dbReference type="PROSITE" id="PS50885">
    <property type="entry name" value="HAMP"/>
    <property type="match status" value="1"/>
</dbReference>
<dbReference type="Pfam" id="PF02518">
    <property type="entry name" value="HATPase_c"/>
    <property type="match status" value="1"/>
</dbReference>
<keyword evidence="12" id="KW-0902">Two-component regulatory system</keyword>
<dbReference type="CDD" id="cd06225">
    <property type="entry name" value="HAMP"/>
    <property type="match status" value="1"/>
</dbReference>
<dbReference type="RefSeq" id="WP_006215316.1">
    <property type="nucleotide sequence ID" value="NZ_ANHZ02000018.1"/>
</dbReference>
<keyword evidence="8" id="KW-0547">Nucleotide-binding</keyword>
<feature type="compositionally biased region" description="Polar residues" evidence="15">
    <location>
        <begin position="1"/>
        <end position="10"/>
    </location>
</feature>
<dbReference type="CDD" id="cd00082">
    <property type="entry name" value="HisKA"/>
    <property type="match status" value="1"/>
</dbReference>
<evidence type="ECO:0000259" key="17">
    <source>
        <dbReference type="PROSITE" id="PS50109"/>
    </source>
</evidence>
<dbReference type="AlphaFoldDB" id="M2YC91"/>
<gene>
    <name evidence="19" type="ORF">C884_00888</name>
</gene>
<dbReference type="CDD" id="cd00075">
    <property type="entry name" value="HATPase"/>
    <property type="match status" value="1"/>
</dbReference>
<feature type="region of interest" description="Disordered" evidence="15">
    <location>
        <begin position="1"/>
        <end position="35"/>
    </location>
</feature>
<dbReference type="SUPFAM" id="SSF47384">
    <property type="entry name" value="Homodimeric domain of signal transducing histidine kinase"/>
    <property type="match status" value="1"/>
</dbReference>
<dbReference type="InterPro" id="IPR003594">
    <property type="entry name" value="HATPase_dom"/>
</dbReference>
<dbReference type="Gene3D" id="1.10.287.130">
    <property type="match status" value="1"/>
</dbReference>
<feature type="domain" description="Histidine kinase" evidence="17">
    <location>
        <begin position="360"/>
        <end position="577"/>
    </location>
</feature>
<keyword evidence="7 16" id="KW-0812">Transmembrane</keyword>
<evidence type="ECO:0000256" key="16">
    <source>
        <dbReference type="SAM" id="Phobius"/>
    </source>
</evidence>
<dbReference type="SMART" id="SM00387">
    <property type="entry name" value="HATPase_c"/>
    <property type="match status" value="1"/>
</dbReference>
<evidence type="ECO:0000256" key="12">
    <source>
        <dbReference type="ARBA" id="ARBA00023012"/>
    </source>
</evidence>
<dbReference type="Gene3D" id="3.30.565.10">
    <property type="entry name" value="Histidine kinase-like ATPase, C-terminal domain"/>
    <property type="match status" value="1"/>
</dbReference>
<evidence type="ECO:0000256" key="15">
    <source>
        <dbReference type="SAM" id="MobiDB-lite"/>
    </source>
</evidence>
<evidence type="ECO:0000256" key="3">
    <source>
        <dbReference type="ARBA" id="ARBA00012438"/>
    </source>
</evidence>
<evidence type="ECO:0000256" key="1">
    <source>
        <dbReference type="ARBA" id="ARBA00000085"/>
    </source>
</evidence>
<accession>M2YC91</accession>
<dbReference type="FunFam" id="1.10.287.130:FF:000010">
    <property type="entry name" value="Two-component sensor histidine kinase"/>
    <property type="match status" value="1"/>
</dbReference>
<dbReference type="InterPro" id="IPR005467">
    <property type="entry name" value="His_kinase_dom"/>
</dbReference>
<dbReference type="InterPro" id="IPR003661">
    <property type="entry name" value="HisK_dim/P_dom"/>
</dbReference>
<dbReference type="GO" id="GO:0005524">
    <property type="term" value="F:ATP binding"/>
    <property type="evidence" value="ECO:0007669"/>
    <property type="project" value="UniProtKB-KW"/>
</dbReference>
<evidence type="ECO:0000256" key="8">
    <source>
        <dbReference type="ARBA" id="ARBA00022741"/>
    </source>
</evidence>
<sequence length="811" mass="87027">MTDPSSTGAHGSSAVAGARPDDESVAGSAGPTLPVGVVDVPGQETVVHTDPRAARRRRRRYRGPIGGARLRLRLVLRRWRHSLQFRAVSIALVGALIVFLVTGSFLSHQISERLFNDTLGQALSQSEADYRSVQASFDASEGGDQAQLQTLVSSTLSGLDSGSDRARSRWVLLPLHNEDDSGDDSLPPQSEKPWLGEQTIPAELQEEVADSVGVDEGMYWQSGSAQIDENGPSVPVVIVGQVVEPRQGSPYGLYFVHDFSQPQRTLDAMHAVLVLATLVQALLVSGVVWYVTREIVRPVTYTARSSESLADGNLDARMEVHGSHEVARLGRSFNRMADNLADQITRLEQLSSMQQTFVSDVSHELRTPLTTVRMAAEVLHNARDDFDPVNRRSAELLYHQVDRFDVLLADLLEISRFDAGAARLEITGVNIIQQITGVLETAAPLAANADTVIRVHADRQRILVQMDQRRIERILRNLVVNAIEHGEGRPIDIVVRASGTAVSVAVRDHGIGLTEEQTAKVFDRFWRADPARARTTGGTGLGLSIAAEDTRLHGGWLDAWGSPGQGACFRLSLPLLQSRPLSEDDEPPVELPPDPESMPVVGVVTDTGTMVVIPLDQDSVVSRSTGQLQLAQIRRAADEAEDEEEQTAPEASRTPEQDGAQASGPAPSGAAHESIGGMFVGASAAGRSEGGPRFTPVGSEASGAPSDPTGAHGDGSGTRSGALDGGRSAPLPDEPIGGTAFRDAPAPDQPPAYFEEDDLDESYEDLFPDDTGELPAFRELPEQLPDPERRGSEPADPEGPHDDDADGRSSS</sequence>
<reference evidence="19 20" key="1">
    <citation type="journal article" date="2014" name="Genome Announc.">
        <title>Draft Genome Sequence of Kocuria palustris PEL.</title>
        <authorList>
            <person name="Sharma G."/>
            <person name="Khatri I."/>
            <person name="Subramanian S."/>
        </authorList>
    </citation>
    <scope>NUCLEOTIDE SEQUENCE [LARGE SCALE GENOMIC DNA]</scope>
    <source>
        <strain evidence="19 20">PEL</strain>
    </source>
</reference>
<evidence type="ECO:0000256" key="4">
    <source>
        <dbReference type="ARBA" id="ARBA00022475"/>
    </source>
</evidence>
<evidence type="ECO:0000256" key="13">
    <source>
        <dbReference type="ARBA" id="ARBA00023136"/>
    </source>
</evidence>
<dbReference type="Proteomes" id="UP000009877">
    <property type="component" value="Unassembled WGS sequence"/>
</dbReference>
<evidence type="ECO:0000256" key="7">
    <source>
        <dbReference type="ARBA" id="ARBA00022692"/>
    </source>
</evidence>
<feature type="region of interest" description="Disordered" evidence="15">
    <location>
        <begin position="632"/>
        <end position="811"/>
    </location>
</feature>
<dbReference type="SUPFAM" id="SSF158472">
    <property type="entry name" value="HAMP domain-like"/>
    <property type="match status" value="1"/>
</dbReference>
<dbReference type="InterPro" id="IPR036890">
    <property type="entry name" value="HATPase_C_sf"/>
</dbReference>
<evidence type="ECO:0000256" key="11">
    <source>
        <dbReference type="ARBA" id="ARBA00022989"/>
    </source>
</evidence>
<keyword evidence="5" id="KW-0597">Phosphoprotein</keyword>
<dbReference type="PANTHER" id="PTHR43547:SF2">
    <property type="entry name" value="HYBRID SIGNAL TRANSDUCTION HISTIDINE KINASE C"/>
    <property type="match status" value="1"/>
</dbReference>
<evidence type="ECO:0000256" key="9">
    <source>
        <dbReference type="ARBA" id="ARBA00022777"/>
    </source>
</evidence>
<dbReference type="EC" id="2.7.13.3" evidence="3"/>
<evidence type="ECO:0000313" key="20">
    <source>
        <dbReference type="Proteomes" id="UP000009877"/>
    </source>
</evidence>
<feature type="compositionally biased region" description="Basic and acidic residues" evidence="15">
    <location>
        <begin position="786"/>
        <end position="802"/>
    </location>
</feature>
<name>M2YC91_9MICC</name>
<keyword evidence="4" id="KW-1003">Cell membrane</keyword>
<dbReference type="FunFam" id="3.30.565.10:FF:000013">
    <property type="entry name" value="Two-component sensor histidine kinase"/>
    <property type="match status" value="1"/>
</dbReference>
<dbReference type="InterPro" id="IPR003660">
    <property type="entry name" value="HAMP_dom"/>
</dbReference>
<keyword evidence="9 19" id="KW-0418">Kinase</keyword>
<feature type="compositionally biased region" description="Low complexity" evidence="15">
    <location>
        <begin position="659"/>
        <end position="671"/>
    </location>
</feature>
<dbReference type="NCBIfam" id="NF040691">
    <property type="entry name" value="MtrAB_MtrB"/>
    <property type="match status" value="1"/>
</dbReference>
<dbReference type="SMART" id="SM00304">
    <property type="entry name" value="HAMP"/>
    <property type="match status" value="1"/>
</dbReference>
<evidence type="ECO:0000256" key="14">
    <source>
        <dbReference type="ARBA" id="ARBA00035305"/>
    </source>
</evidence>
<evidence type="ECO:0000256" key="2">
    <source>
        <dbReference type="ARBA" id="ARBA00004651"/>
    </source>
</evidence>
<keyword evidence="13 16" id="KW-0472">Membrane</keyword>
<evidence type="ECO:0000256" key="10">
    <source>
        <dbReference type="ARBA" id="ARBA00022840"/>
    </source>
</evidence>
<dbReference type="SUPFAM" id="SSF55874">
    <property type="entry name" value="ATPase domain of HSP90 chaperone/DNA topoisomerase II/histidine kinase"/>
    <property type="match status" value="1"/>
</dbReference>
<dbReference type="Gene3D" id="6.10.340.10">
    <property type="match status" value="1"/>
</dbReference>
<evidence type="ECO:0000259" key="18">
    <source>
        <dbReference type="PROSITE" id="PS50885"/>
    </source>
</evidence>
<evidence type="ECO:0000256" key="5">
    <source>
        <dbReference type="ARBA" id="ARBA00022553"/>
    </source>
</evidence>
<dbReference type="PRINTS" id="PR00344">
    <property type="entry name" value="BCTRLSENSOR"/>
</dbReference>
<dbReference type="PANTHER" id="PTHR43547">
    <property type="entry name" value="TWO-COMPONENT HISTIDINE KINASE"/>
    <property type="match status" value="1"/>
</dbReference>
<dbReference type="InterPro" id="IPR036097">
    <property type="entry name" value="HisK_dim/P_sf"/>
</dbReference>
<feature type="transmembrane region" description="Helical" evidence="16">
    <location>
        <begin position="83"/>
        <end position="106"/>
    </location>
</feature>
<keyword evidence="6" id="KW-0808">Transferase</keyword>
<dbReference type="InterPro" id="IPR004358">
    <property type="entry name" value="Sig_transdc_His_kin-like_C"/>
</dbReference>
<comment type="catalytic activity">
    <reaction evidence="1">
        <text>ATP + protein L-histidine = ADP + protein N-phospho-L-histidine.</text>
        <dbReference type="EC" id="2.7.13.3"/>
    </reaction>
</comment>
<dbReference type="EMBL" id="ANHZ02000018">
    <property type="protein sequence ID" value="EME36120.1"/>
    <property type="molecule type" value="Genomic_DNA"/>
</dbReference>
<evidence type="ECO:0000313" key="19">
    <source>
        <dbReference type="EMBL" id="EME36120.1"/>
    </source>
</evidence>
<dbReference type="GO" id="GO:0005886">
    <property type="term" value="C:plasma membrane"/>
    <property type="evidence" value="ECO:0007669"/>
    <property type="project" value="UniProtKB-SubCell"/>
</dbReference>
<keyword evidence="11 16" id="KW-1133">Transmembrane helix</keyword>
<dbReference type="Pfam" id="PF00512">
    <property type="entry name" value="HisKA"/>
    <property type="match status" value="1"/>
</dbReference>
<comment type="subcellular location">
    <subcellularLocation>
        <location evidence="2">Cell membrane</location>
        <topology evidence="2">Multi-pass membrane protein</topology>
    </subcellularLocation>
</comment>
<protein>
    <recommendedName>
        <fullName evidence="14">Sensor histidine kinase MtrB</fullName>
        <ecNumber evidence="3">2.7.13.3</ecNumber>
    </recommendedName>
</protein>
<dbReference type="SMART" id="SM00388">
    <property type="entry name" value="HisKA"/>
    <property type="match status" value="1"/>
</dbReference>